<evidence type="ECO:0000313" key="3">
    <source>
        <dbReference type="Proteomes" id="UP000586093"/>
    </source>
</evidence>
<dbReference type="Proteomes" id="UP000586093">
    <property type="component" value="Unassembled WGS sequence"/>
</dbReference>
<protein>
    <submittedName>
        <fullName evidence="2">Uracil-DNA glycosylase</fullName>
    </submittedName>
</protein>
<dbReference type="RefSeq" id="WP_182662360.1">
    <property type="nucleotide sequence ID" value="NZ_JACIVI010000001.1"/>
</dbReference>
<proteinExistence type="predicted"/>
<sequence length="236" mass="26338">MNASAFVRALAAVQLEDVFNPYADTCGLFDRADAASTRRSNLRSYLRSVEGQGADTLWMGRDLGYRGGRRTGLALTDEYHLAEVPSLYAGTVVARATNGNAVAERTAAEIWAALRLVRGRPLLWNVFPLHPHEHGSELTNRRFSSRELEEVDGLNADLISWLRIRRIVCIGQDAERYAKRYCDAVTVVRHPSYGGTSDFRRGIAEAYGVPRREVAPEDRQRTMFDPGLAPKTRKSA</sequence>
<dbReference type="InterPro" id="IPR036895">
    <property type="entry name" value="Uracil-DNA_glycosylase-like_sf"/>
</dbReference>
<gene>
    <name evidence="2" type="ORF">H4F90_05925</name>
</gene>
<feature type="compositionally biased region" description="Basic and acidic residues" evidence="1">
    <location>
        <begin position="212"/>
        <end position="222"/>
    </location>
</feature>
<evidence type="ECO:0000313" key="2">
    <source>
        <dbReference type="EMBL" id="MBB1161516.1"/>
    </source>
</evidence>
<evidence type="ECO:0000256" key="1">
    <source>
        <dbReference type="SAM" id="MobiDB-lite"/>
    </source>
</evidence>
<dbReference type="CDD" id="cd10035">
    <property type="entry name" value="UDG_like"/>
    <property type="match status" value="1"/>
</dbReference>
<dbReference type="Gene3D" id="3.40.470.10">
    <property type="entry name" value="Uracil-DNA glycosylase-like domain"/>
    <property type="match status" value="1"/>
</dbReference>
<accession>A0A839HJ06</accession>
<organism evidence="2 3">
    <name type="scientific">Aquariibacter albus</name>
    <dbReference type="NCBI Taxonomy" id="2759899"/>
    <lineage>
        <taxon>Bacteria</taxon>
        <taxon>Pseudomonadati</taxon>
        <taxon>Pseudomonadota</taxon>
        <taxon>Betaproteobacteria</taxon>
        <taxon>Burkholderiales</taxon>
        <taxon>Sphaerotilaceae</taxon>
        <taxon>Aquariibacter</taxon>
    </lineage>
</organism>
<dbReference type="EMBL" id="JACIVI010000001">
    <property type="protein sequence ID" value="MBB1161516.1"/>
    <property type="molecule type" value="Genomic_DNA"/>
</dbReference>
<name>A0A839HJ06_9BURK</name>
<keyword evidence="3" id="KW-1185">Reference proteome</keyword>
<feature type="region of interest" description="Disordered" evidence="1">
    <location>
        <begin position="212"/>
        <end position="236"/>
    </location>
</feature>
<comment type="caution">
    <text evidence="2">The sequence shown here is derived from an EMBL/GenBank/DDBJ whole genome shotgun (WGS) entry which is preliminary data.</text>
</comment>
<dbReference type="SUPFAM" id="SSF52141">
    <property type="entry name" value="Uracil-DNA glycosylase-like"/>
    <property type="match status" value="1"/>
</dbReference>
<dbReference type="AlphaFoldDB" id="A0A839HJ06"/>
<reference evidence="2 3" key="1">
    <citation type="submission" date="2020-08" db="EMBL/GenBank/DDBJ databases">
        <title>Aquariorum lacteus gen. nov., sp. nov., a new member of the family Comamonadaceae, isolated from freshwater aquarium.</title>
        <authorList>
            <person name="Chun S.-J."/>
        </authorList>
    </citation>
    <scope>NUCLEOTIDE SEQUENCE [LARGE SCALE GENOMIC DNA]</scope>
    <source>
        <strain evidence="2 3">SJAQ100</strain>
    </source>
</reference>